<evidence type="ECO:0000256" key="1">
    <source>
        <dbReference type="SAM" id="MobiDB-lite"/>
    </source>
</evidence>
<keyword evidence="3" id="KW-1185">Reference proteome</keyword>
<evidence type="ECO:0000313" key="3">
    <source>
        <dbReference type="Proteomes" id="UP000617340"/>
    </source>
</evidence>
<sequence length="129" mass="14097">MLFPFAELHSARSLRWNFQTRYRGKRKTVARAGNGDGPMAKAILATAMEESKPKEEYSCFLTPPNCSASKVLSRTTPQLLSPTTTEPLSLLHLSHNPSTSYRFSPTTTEPLSPSTLSSITAQSPIISVA</sequence>
<dbReference type="EMBL" id="JACSDZ010000001">
    <property type="protein sequence ID" value="KAF7417639.1"/>
    <property type="molecule type" value="Genomic_DNA"/>
</dbReference>
<organism evidence="2 3">
    <name type="scientific">Vespula germanica</name>
    <name type="common">German yellow jacket</name>
    <name type="synonym">Paravespula germanica</name>
    <dbReference type="NCBI Taxonomy" id="30212"/>
    <lineage>
        <taxon>Eukaryota</taxon>
        <taxon>Metazoa</taxon>
        <taxon>Ecdysozoa</taxon>
        <taxon>Arthropoda</taxon>
        <taxon>Hexapoda</taxon>
        <taxon>Insecta</taxon>
        <taxon>Pterygota</taxon>
        <taxon>Neoptera</taxon>
        <taxon>Endopterygota</taxon>
        <taxon>Hymenoptera</taxon>
        <taxon>Apocrita</taxon>
        <taxon>Aculeata</taxon>
        <taxon>Vespoidea</taxon>
        <taxon>Vespidae</taxon>
        <taxon>Vespinae</taxon>
        <taxon>Vespula</taxon>
    </lineage>
</organism>
<comment type="caution">
    <text evidence="2">The sequence shown here is derived from an EMBL/GenBank/DDBJ whole genome shotgun (WGS) entry which is preliminary data.</text>
</comment>
<dbReference type="Proteomes" id="UP000617340">
    <property type="component" value="Unassembled WGS sequence"/>
</dbReference>
<evidence type="ECO:0000313" key="2">
    <source>
        <dbReference type="EMBL" id="KAF7417639.1"/>
    </source>
</evidence>
<accession>A0A834NTU1</accession>
<reference evidence="2" key="1">
    <citation type="journal article" date="2020" name="G3 (Bethesda)">
        <title>High-Quality Assemblies for Three Invasive Social Wasps from the &lt;i&gt;Vespula&lt;/i&gt; Genus.</title>
        <authorList>
            <person name="Harrop T.W.R."/>
            <person name="Guhlin J."/>
            <person name="McLaughlin G.M."/>
            <person name="Permina E."/>
            <person name="Stockwell P."/>
            <person name="Gilligan J."/>
            <person name="Le Lec M.F."/>
            <person name="Gruber M.A.M."/>
            <person name="Quinn O."/>
            <person name="Lovegrove M."/>
            <person name="Duncan E.J."/>
            <person name="Remnant E.J."/>
            <person name="Van Eeckhoven J."/>
            <person name="Graham B."/>
            <person name="Knapp R.A."/>
            <person name="Langford K.W."/>
            <person name="Kronenberg Z."/>
            <person name="Press M.O."/>
            <person name="Eacker S.M."/>
            <person name="Wilson-Rankin E.E."/>
            <person name="Purcell J."/>
            <person name="Lester P.J."/>
            <person name="Dearden P.K."/>
        </authorList>
    </citation>
    <scope>NUCLEOTIDE SEQUENCE</scope>
    <source>
        <strain evidence="2">Linc-1</strain>
    </source>
</reference>
<name>A0A834NTU1_VESGE</name>
<dbReference type="AlphaFoldDB" id="A0A834NTU1"/>
<feature type="region of interest" description="Disordered" evidence="1">
    <location>
        <begin position="97"/>
        <end position="117"/>
    </location>
</feature>
<proteinExistence type="predicted"/>
<gene>
    <name evidence="2" type="ORF">HZH68_000292</name>
</gene>
<feature type="compositionally biased region" description="Low complexity" evidence="1">
    <location>
        <begin position="104"/>
        <end position="117"/>
    </location>
</feature>
<protein>
    <submittedName>
        <fullName evidence="2">Uncharacterized protein</fullName>
    </submittedName>
</protein>